<organism evidence="2 4">
    <name type="scientific">Medicago truncatula</name>
    <name type="common">Barrel medic</name>
    <name type="synonym">Medicago tribuloides</name>
    <dbReference type="NCBI Taxonomy" id="3880"/>
    <lineage>
        <taxon>Eukaryota</taxon>
        <taxon>Viridiplantae</taxon>
        <taxon>Streptophyta</taxon>
        <taxon>Embryophyta</taxon>
        <taxon>Tracheophyta</taxon>
        <taxon>Spermatophyta</taxon>
        <taxon>Magnoliopsida</taxon>
        <taxon>eudicotyledons</taxon>
        <taxon>Gunneridae</taxon>
        <taxon>Pentapetalae</taxon>
        <taxon>rosids</taxon>
        <taxon>fabids</taxon>
        <taxon>Fabales</taxon>
        <taxon>Fabaceae</taxon>
        <taxon>Papilionoideae</taxon>
        <taxon>50 kb inversion clade</taxon>
        <taxon>NPAAA clade</taxon>
        <taxon>Hologalegina</taxon>
        <taxon>IRL clade</taxon>
        <taxon>Trifolieae</taxon>
        <taxon>Medicago</taxon>
    </lineage>
</organism>
<protein>
    <recommendedName>
        <fullName evidence="5">Protein FAR1-RELATED SEQUENCE</fullName>
    </recommendedName>
</protein>
<evidence type="ECO:0000313" key="3">
    <source>
        <dbReference type="EnsemblPlants" id="KEH18713"/>
    </source>
</evidence>
<name>A0A072TPD0_MEDTR</name>
<reference evidence="3" key="3">
    <citation type="submission" date="2015-04" db="UniProtKB">
        <authorList>
            <consortium name="EnsemblPlants"/>
        </authorList>
    </citation>
    <scope>IDENTIFICATION</scope>
    <source>
        <strain evidence="3">cv. Jemalong A17</strain>
    </source>
</reference>
<accession>A0A072TPD0</accession>
<evidence type="ECO:0000256" key="1">
    <source>
        <dbReference type="SAM" id="MobiDB-lite"/>
    </source>
</evidence>
<evidence type="ECO:0000313" key="4">
    <source>
        <dbReference type="Proteomes" id="UP000002051"/>
    </source>
</evidence>
<evidence type="ECO:0008006" key="5">
    <source>
        <dbReference type="Google" id="ProtNLM"/>
    </source>
</evidence>
<dbReference type="Proteomes" id="UP000002051">
    <property type="component" value="Chromosome 8"/>
</dbReference>
<dbReference type="PANTHER" id="PTHR31569">
    <property type="entry name" value="SWIM-TYPE DOMAIN-CONTAINING PROTEIN"/>
    <property type="match status" value="1"/>
</dbReference>
<proteinExistence type="predicted"/>
<dbReference type="EMBL" id="CM001224">
    <property type="protein sequence ID" value="KEH18713.1"/>
    <property type="molecule type" value="Genomic_DNA"/>
</dbReference>
<feature type="region of interest" description="Disordered" evidence="1">
    <location>
        <begin position="198"/>
        <end position="226"/>
    </location>
</feature>
<reference evidence="2 4" key="2">
    <citation type="journal article" date="2014" name="BMC Genomics">
        <title>An improved genome release (version Mt4.0) for the model legume Medicago truncatula.</title>
        <authorList>
            <person name="Tang H."/>
            <person name="Krishnakumar V."/>
            <person name="Bidwell S."/>
            <person name="Rosen B."/>
            <person name="Chan A."/>
            <person name="Zhou S."/>
            <person name="Gentzbittel L."/>
            <person name="Childs K.L."/>
            <person name="Yandell M."/>
            <person name="Gundlach H."/>
            <person name="Mayer K.F."/>
            <person name="Schwartz D.C."/>
            <person name="Town C.D."/>
        </authorList>
    </citation>
    <scope>GENOME REANNOTATION</scope>
    <source>
        <strain evidence="2">A17</strain>
        <strain evidence="3 4">cv. Jemalong A17</strain>
    </source>
</reference>
<keyword evidence="4" id="KW-1185">Reference proteome</keyword>
<sequence>MDYRVNPKPKDVKVYGKEVKETKEVKAIDVVGNIMRAWEDVVESLTKDSYTSAAWTDGVLHLGCRTSNIVELVHGKLKNYLRSNKMLAIQLSEIGASFGRRLIVLEHRYKDNFLHSELEGCVFVAALCLIFEEAKPSKTLSFSKKDCGCVIKTSYGLPCACILAIKIQQKLLTRLDDIYPHWQRLRWNDIYGTPHQRGDASASISRRHNVVSTSKKGGNQGSKEKGDGYTKRVIYGKSARIGNSLRSSVSSPNIYSDLNLLYITQMPKIMRPYIKNIVNVKRDGIDNCGFRVITRHMGIDEGNHTLVHSALIHEFKTKKHDYLPIFDLEERFEYIMNGLLPPTNSGGIGFR</sequence>
<dbReference type="EnsemblPlants" id="KEH18713">
    <property type="protein sequence ID" value="KEH18713"/>
    <property type="gene ID" value="MTR_8g028025"/>
</dbReference>
<evidence type="ECO:0000313" key="2">
    <source>
        <dbReference type="EMBL" id="KEH18713.1"/>
    </source>
</evidence>
<dbReference type="InterPro" id="IPR052579">
    <property type="entry name" value="Zinc_finger_SWIM"/>
</dbReference>
<gene>
    <name evidence="2" type="ordered locus">MTR_8g028025</name>
</gene>
<dbReference type="HOGENOM" id="CLU_724371_0_0_1"/>
<dbReference type="AlphaFoldDB" id="A0A072TPD0"/>
<reference evidence="2 4" key="1">
    <citation type="journal article" date="2011" name="Nature">
        <title>The Medicago genome provides insight into the evolution of rhizobial symbioses.</title>
        <authorList>
            <person name="Young N.D."/>
            <person name="Debelle F."/>
            <person name="Oldroyd G.E."/>
            <person name="Geurts R."/>
            <person name="Cannon S.B."/>
            <person name="Udvardi M.K."/>
            <person name="Benedito V.A."/>
            <person name="Mayer K.F."/>
            <person name="Gouzy J."/>
            <person name="Schoof H."/>
            <person name="Van de Peer Y."/>
            <person name="Proost S."/>
            <person name="Cook D.R."/>
            <person name="Meyers B.C."/>
            <person name="Spannagl M."/>
            <person name="Cheung F."/>
            <person name="De Mita S."/>
            <person name="Krishnakumar V."/>
            <person name="Gundlach H."/>
            <person name="Zhou S."/>
            <person name="Mudge J."/>
            <person name="Bharti A.K."/>
            <person name="Murray J.D."/>
            <person name="Naoumkina M.A."/>
            <person name="Rosen B."/>
            <person name="Silverstein K.A."/>
            <person name="Tang H."/>
            <person name="Rombauts S."/>
            <person name="Zhao P.X."/>
            <person name="Zhou P."/>
            <person name="Barbe V."/>
            <person name="Bardou P."/>
            <person name="Bechner M."/>
            <person name="Bellec A."/>
            <person name="Berger A."/>
            <person name="Berges H."/>
            <person name="Bidwell S."/>
            <person name="Bisseling T."/>
            <person name="Choisne N."/>
            <person name="Couloux A."/>
            <person name="Denny R."/>
            <person name="Deshpande S."/>
            <person name="Dai X."/>
            <person name="Doyle J.J."/>
            <person name="Dudez A.M."/>
            <person name="Farmer A.D."/>
            <person name="Fouteau S."/>
            <person name="Franken C."/>
            <person name="Gibelin C."/>
            <person name="Gish J."/>
            <person name="Goldstein S."/>
            <person name="Gonzalez A.J."/>
            <person name="Green P.J."/>
            <person name="Hallab A."/>
            <person name="Hartog M."/>
            <person name="Hua A."/>
            <person name="Humphray S.J."/>
            <person name="Jeong D.H."/>
            <person name="Jing Y."/>
            <person name="Jocker A."/>
            <person name="Kenton S.M."/>
            <person name="Kim D.J."/>
            <person name="Klee K."/>
            <person name="Lai H."/>
            <person name="Lang C."/>
            <person name="Lin S."/>
            <person name="Macmil S.L."/>
            <person name="Magdelenat G."/>
            <person name="Matthews L."/>
            <person name="McCorrison J."/>
            <person name="Monaghan E.L."/>
            <person name="Mun J.H."/>
            <person name="Najar F.Z."/>
            <person name="Nicholson C."/>
            <person name="Noirot C."/>
            <person name="O'Bleness M."/>
            <person name="Paule C.R."/>
            <person name="Poulain J."/>
            <person name="Prion F."/>
            <person name="Qin B."/>
            <person name="Qu C."/>
            <person name="Retzel E.F."/>
            <person name="Riddle C."/>
            <person name="Sallet E."/>
            <person name="Samain S."/>
            <person name="Samson N."/>
            <person name="Sanders I."/>
            <person name="Saurat O."/>
            <person name="Scarpelli C."/>
            <person name="Schiex T."/>
            <person name="Segurens B."/>
            <person name="Severin A.J."/>
            <person name="Sherrier D.J."/>
            <person name="Shi R."/>
            <person name="Sims S."/>
            <person name="Singer S.R."/>
            <person name="Sinharoy S."/>
            <person name="Sterck L."/>
            <person name="Viollet A."/>
            <person name="Wang B.B."/>
            <person name="Wang K."/>
            <person name="Wang M."/>
            <person name="Wang X."/>
            <person name="Warfsmann J."/>
            <person name="Weissenbach J."/>
            <person name="White D.D."/>
            <person name="White J.D."/>
            <person name="Wiley G.B."/>
            <person name="Wincker P."/>
            <person name="Xing Y."/>
            <person name="Yang L."/>
            <person name="Yao Z."/>
            <person name="Ying F."/>
            <person name="Zhai J."/>
            <person name="Zhou L."/>
            <person name="Zuber A."/>
            <person name="Denarie J."/>
            <person name="Dixon R.A."/>
            <person name="May G.D."/>
            <person name="Schwartz D.C."/>
            <person name="Rogers J."/>
            <person name="Quetier F."/>
            <person name="Town C.D."/>
            <person name="Roe B.A."/>
        </authorList>
    </citation>
    <scope>NUCLEOTIDE SEQUENCE [LARGE SCALE GENOMIC DNA]</scope>
    <source>
        <strain evidence="2">A17</strain>
        <strain evidence="3 4">cv. Jemalong A17</strain>
    </source>
</reference>
<dbReference type="PANTHER" id="PTHR31569:SF4">
    <property type="entry name" value="SWIM-TYPE DOMAIN-CONTAINING PROTEIN"/>
    <property type="match status" value="1"/>
</dbReference>